<dbReference type="HOGENOM" id="CLU_2873780_0_0_1"/>
<name>A0A0D0UEX7_CRYGA</name>
<protein>
    <submittedName>
        <fullName evidence="1">Uncharacterized protein</fullName>
    </submittedName>
</protein>
<sequence>QTKAGHQLSVLSCYQLNTCMFLCCPFLIMSNSPSASDEISCAEKPMQNITTHVCRMKDEGSAAV</sequence>
<dbReference type="AlphaFoldDB" id="A0A0D0UEX7"/>
<dbReference type="OrthoDB" id="10294100at2759"/>
<dbReference type="EMBL" id="KN847982">
    <property type="protein sequence ID" value="KIR46843.1"/>
    <property type="molecule type" value="Genomic_DNA"/>
</dbReference>
<feature type="non-terminal residue" evidence="1">
    <location>
        <position position="64"/>
    </location>
</feature>
<reference evidence="1" key="1">
    <citation type="submission" date="2015-01" db="EMBL/GenBank/DDBJ databases">
        <title>The Genome Sequence of Cryptococcus gattii CA1280.</title>
        <authorList>
            <consortium name="The Broad Institute Genomics Platform"/>
            <person name="Cuomo C."/>
            <person name="Litvintseva A."/>
            <person name="Chen Y."/>
            <person name="Heitman J."/>
            <person name="Sun S."/>
            <person name="Springer D."/>
            <person name="Dromer F."/>
            <person name="Young S."/>
            <person name="Zeng Q."/>
            <person name="Gargeya S."/>
            <person name="Abouelleil A."/>
            <person name="Alvarado L."/>
            <person name="Chapman S.B."/>
            <person name="Gainer-Dewar J."/>
            <person name="Goldberg J."/>
            <person name="Griggs A."/>
            <person name="Gujja S."/>
            <person name="Hansen M."/>
            <person name="Howarth C."/>
            <person name="Imamovic A."/>
            <person name="Larimer J."/>
            <person name="Murphy C."/>
            <person name="Naylor J."/>
            <person name="Pearson M."/>
            <person name="Priest M."/>
            <person name="Roberts A."/>
            <person name="Saif S."/>
            <person name="Shea T."/>
            <person name="Sykes S."/>
            <person name="Wortman J."/>
            <person name="Nusbaum C."/>
            <person name="Birren B."/>
        </authorList>
    </citation>
    <scope>NUCLEOTIDE SEQUENCE [LARGE SCALE GENOMIC DNA]</scope>
    <source>
        <strain evidence="1">CA1280</strain>
    </source>
</reference>
<accession>A0A0D0UEX7</accession>
<gene>
    <name evidence="1" type="ORF">I312_03734</name>
</gene>
<organism evidence="1">
    <name type="scientific">Cryptococcus bacillisporus CA1280</name>
    <dbReference type="NCBI Taxonomy" id="1296109"/>
    <lineage>
        <taxon>Eukaryota</taxon>
        <taxon>Fungi</taxon>
        <taxon>Dikarya</taxon>
        <taxon>Basidiomycota</taxon>
        <taxon>Agaricomycotina</taxon>
        <taxon>Tremellomycetes</taxon>
        <taxon>Tremellales</taxon>
        <taxon>Cryptococcaceae</taxon>
        <taxon>Cryptococcus</taxon>
        <taxon>Cryptococcus gattii species complex</taxon>
    </lineage>
</organism>
<evidence type="ECO:0000313" key="1">
    <source>
        <dbReference type="EMBL" id="KIR46843.1"/>
    </source>
</evidence>
<proteinExistence type="predicted"/>